<dbReference type="PANTHER" id="PTHR11849">
    <property type="entry name" value="ETS"/>
    <property type="match status" value="1"/>
</dbReference>
<keyword evidence="2 3" id="KW-0238">DNA-binding</keyword>
<evidence type="ECO:0000256" key="1">
    <source>
        <dbReference type="ARBA" id="ARBA00005562"/>
    </source>
</evidence>
<dbReference type="PROSITE" id="PS00346">
    <property type="entry name" value="ETS_DOMAIN_2"/>
    <property type="match status" value="1"/>
</dbReference>
<comment type="similarity">
    <text evidence="1 3">Belongs to the ETS family.</text>
</comment>
<dbReference type="Pfam" id="PF00178">
    <property type="entry name" value="Ets"/>
    <property type="match status" value="1"/>
</dbReference>
<dbReference type="PANTHER" id="PTHR11849:SF172">
    <property type="entry name" value="ETS DOMAIN-CONTAINING PROTEIN ELK-3"/>
    <property type="match status" value="1"/>
</dbReference>
<feature type="region of interest" description="Disordered" evidence="4">
    <location>
        <begin position="301"/>
        <end position="340"/>
    </location>
</feature>
<dbReference type="SUPFAM" id="SSF46785">
    <property type="entry name" value="Winged helix' DNA-binding domain"/>
    <property type="match status" value="1"/>
</dbReference>
<evidence type="ECO:0000256" key="2">
    <source>
        <dbReference type="ARBA" id="ARBA00023125"/>
    </source>
</evidence>
<dbReference type="InterPro" id="IPR036390">
    <property type="entry name" value="WH_DNA-bd_sf"/>
</dbReference>
<organism evidence="6 7">
    <name type="scientific">Characodon lateralis</name>
    <dbReference type="NCBI Taxonomy" id="208331"/>
    <lineage>
        <taxon>Eukaryota</taxon>
        <taxon>Metazoa</taxon>
        <taxon>Chordata</taxon>
        <taxon>Craniata</taxon>
        <taxon>Vertebrata</taxon>
        <taxon>Euteleostomi</taxon>
        <taxon>Actinopterygii</taxon>
        <taxon>Neopterygii</taxon>
        <taxon>Teleostei</taxon>
        <taxon>Neoteleostei</taxon>
        <taxon>Acanthomorphata</taxon>
        <taxon>Ovalentaria</taxon>
        <taxon>Atherinomorphae</taxon>
        <taxon>Cyprinodontiformes</taxon>
        <taxon>Goodeidae</taxon>
        <taxon>Characodon</taxon>
    </lineage>
</organism>
<dbReference type="Gene3D" id="1.10.10.10">
    <property type="entry name" value="Winged helix-like DNA-binding domain superfamily/Winged helix DNA-binding domain"/>
    <property type="match status" value="1"/>
</dbReference>
<evidence type="ECO:0000259" key="5">
    <source>
        <dbReference type="PROSITE" id="PS50061"/>
    </source>
</evidence>
<dbReference type="PROSITE" id="PS50061">
    <property type="entry name" value="ETS_DOMAIN_3"/>
    <property type="match status" value="1"/>
</dbReference>
<reference evidence="6 7" key="1">
    <citation type="submission" date="2021-06" db="EMBL/GenBank/DDBJ databases">
        <authorList>
            <person name="Palmer J.M."/>
        </authorList>
    </citation>
    <scope>NUCLEOTIDE SEQUENCE [LARGE SCALE GENOMIC DNA]</scope>
    <source>
        <strain evidence="6 7">CL_MEX2019</strain>
        <tissue evidence="6">Muscle</tissue>
    </source>
</reference>
<proteinExistence type="inferred from homology"/>
<dbReference type="PROSITE" id="PS00345">
    <property type="entry name" value="ETS_DOMAIN_1"/>
    <property type="match status" value="1"/>
</dbReference>
<comment type="subcellular location">
    <subcellularLocation>
        <location evidence="3">Nucleus</location>
    </subcellularLocation>
</comment>
<evidence type="ECO:0000256" key="4">
    <source>
        <dbReference type="SAM" id="MobiDB-lite"/>
    </source>
</evidence>
<dbReference type="InterPro" id="IPR046328">
    <property type="entry name" value="ETS_fam"/>
</dbReference>
<accession>A0ABU7F408</accession>
<evidence type="ECO:0000313" key="6">
    <source>
        <dbReference type="EMBL" id="MED6294183.1"/>
    </source>
</evidence>
<feature type="domain" description="ETS" evidence="5">
    <location>
        <begin position="139"/>
        <end position="219"/>
    </location>
</feature>
<dbReference type="EMBL" id="JAHUTJ010075391">
    <property type="protein sequence ID" value="MED6294183.1"/>
    <property type="molecule type" value="Genomic_DNA"/>
</dbReference>
<protein>
    <recommendedName>
        <fullName evidence="5">ETS domain-containing protein</fullName>
    </recommendedName>
</protein>
<keyword evidence="3" id="KW-0539">Nucleus</keyword>
<name>A0ABU7F408_9TELE</name>
<dbReference type="Proteomes" id="UP001352852">
    <property type="component" value="Unassembled WGS sequence"/>
</dbReference>
<keyword evidence="7" id="KW-1185">Reference proteome</keyword>
<feature type="region of interest" description="Disordered" evidence="4">
    <location>
        <begin position="359"/>
        <end position="397"/>
    </location>
</feature>
<dbReference type="PRINTS" id="PR00454">
    <property type="entry name" value="ETSDOMAIN"/>
</dbReference>
<feature type="compositionally biased region" description="Basic and acidic residues" evidence="4">
    <location>
        <begin position="367"/>
        <end position="383"/>
    </location>
</feature>
<dbReference type="SMART" id="SM00413">
    <property type="entry name" value="ETS"/>
    <property type="match status" value="1"/>
</dbReference>
<evidence type="ECO:0000256" key="3">
    <source>
        <dbReference type="RuleBase" id="RU004019"/>
    </source>
</evidence>
<gene>
    <name evidence="6" type="ORF">CHARACLAT_018482</name>
</gene>
<dbReference type="InterPro" id="IPR000418">
    <property type="entry name" value="Ets_dom"/>
</dbReference>
<sequence>MFLDCDRKLEYPEKTHAGTGRTCKLHAEIPSGVEPRTYLLAARREYCSRGSALVLRLRVPTSCSEAGGRKAADPLSDSGAATATAAAAAAAAAWSPETTHTLCFKNRTPTTRADRGTERRAAAVYNWDTGTCAIMESSITLWQFLLQLLLDQSHKHLICWTSNDGEFKLLKSEEVAKLWGLRKNKTNMNYDKLSRALRYYYDKNIIKKVIGQKFVYKFVSFPEILKMDPAVVESDRSIEEVRGAMSEPEAEEKDRNQYLHSNLYSPITISALQHALEKHRPIKKEPRCQENSSVIRFVTTGRHSSLPPTPPPSTTDSPNFSLLSPRLAGSSSPSQSPAHIRVRGQNLGTDTDYVESIAQPLNLSSGQREREKLQCTPTPERRGLTNSKPSKGRKPKGLEISASPLLLTGSDLVSIALNSPALPSGSLTPAFVTAQTPSGLLLTSSPLLSNIHFWSGLSPVGPLSPAQLQSHAQLFQFPTLRNGPIPLSNVDAPSPLLLSSSSHKS</sequence>
<dbReference type="InterPro" id="IPR036388">
    <property type="entry name" value="WH-like_DNA-bd_sf"/>
</dbReference>
<comment type="caution">
    <text evidence="6">The sequence shown here is derived from an EMBL/GenBank/DDBJ whole genome shotgun (WGS) entry which is preliminary data.</text>
</comment>
<evidence type="ECO:0000313" key="7">
    <source>
        <dbReference type="Proteomes" id="UP001352852"/>
    </source>
</evidence>